<evidence type="ECO:0008006" key="3">
    <source>
        <dbReference type="Google" id="ProtNLM"/>
    </source>
</evidence>
<keyword evidence="2" id="KW-1185">Reference proteome</keyword>
<reference evidence="1 2" key="1">
    <citation type="submission" date="2024-04" db="EMBL/GenBank/DDBJ databases">
        <title>Tritrichomonas musculus Genome.</title>
        <authorList>
            <person name="Alves-Ferreira E."/>
            <person name="Grigg M."/>
            <person name="Lorenzi H."/>
            <person name="Galac M."/>
        </authorList>
    </citation>
    <scope>NUCLEOTIDE SEQUENCE [LARGE SCALE GENOMIC DNA]</scope>
    <source>
        <strain evidence="1 2">EAF2021</strain>
    </source>
</reference>
<protein>
    <recommendedName>
        <fullName evidence="3">DUF3447 domain-containing protein</fullName>
    </recommendedName>
</protein>
<dbReference type="EMBL" id="JAPFFF010000023">
    <property type="protein sequence ID" value="KAK8852368.1"/>
    <property type="molecule type" value="Genomic_DNA"/>
</dbReference>
<name>A0ABR2HU55_9EUKA</name>
<accession>A0ABR2HU55</accession>
<gene>
    <name evidence="1" type="ORF">M9Y10_017342</name>
</gene>
<dbReference type="Proteomes" id="UP001470230">
    <property type="component" value="Unassembled WGS sequence"/>
</dbReference>
<evidence type="ECO:0000313" key="2">
    <source>
        <dbReference type="Proteomes" id="UP001470230"/>
    </source>
</evidence>
<sequence>MKVFFVTKTNPKLTMTIKPSIFESNDYLLKNEPSLIEYAAFFGSFQIFKYMQLNNVVLKPSLWPYVIHGQNFDLVHLLEEYGIRPEDERYEECLIKSIKCHCVNLANYFHNYFVKEEIEEKKYFTEFAIL</sequence>
<organism evidence="1 2">
    <name type="scientific">Tritrichomonas musculus</name>
    <dbReference type="NCBI Taxonomy" id="1915356"/>
    <lineage>
        <taxon>Eukaryota</taxon>
        <taxon>Metamonada</taxon>
        <taxon>Parabasalia</taxon>
        <taxon>Tritrichomonadida</taxon>
        <taxon>Tritrichomonadidae</taxon>
        <taxon>Tritrichomonas</taxon>
    </lineage>
</organism>
<proteinExistence type="predicted"/>
<comment type="caution">
    <text evidence="1">The sequence shown here is derived from an EMBL/GenBank/DDBJ whole genome shotgun (WGS) entry which is preliminary data.</text>
</comment>
<evidence type="ECO:0000313" key="1">
    <source>
        <dbReference type="EMBL" id="KAK8852368.1"/>
    </source>
</evidence>